<dbReference type="InterPro" id="IPR046037">
    <property type="entry name" value="DUF5995"/>
</dbReference>
<keyword evidence="4" id="KW-1185">Reference proteome</keyword>
<sequence length="329" mass="34827">MMFRWSARVAGTVAAAVIAVSLVSVPSGAAPSAYCGTALTPAENKRIVELSDPAALPTAPTFASLDDLTVRQRGIADILAAHRDRRGLFGVGMDGVIRDAVTPTQRNEAGLDDPRYAKSLSIGLVSRYLRAMHAQWTGGPVPQWWGNYFRLASRCELPPGRVAMAGYNAHITVDLAYTVEQAHSTPANALDFYRIVDSIAKNGNVIPERSKRIYNADLWGLWTFYFFGQGLDRIVGAGVASNLMLRAADDGYNTLTFANGLALQNPGVRPATEGAILALWQTGEIAFDVLSGLGGLGTPVAPAPAPRPTPAPAPTPRPTPAPVLAAAGR</sequence>
<evidence type="ECO:0000256" key="2">
    <source>
        <dbReference type="SAM" id="SignalP"/>
    </source>
</evidence>
<evidence type="ECO:0000256" key="1">
    <source>
        <dbReference type="SAM" id="MobiDB-lite"/>
    </source>
</evidence>
<feature type="compositionally biased region" description="Pro residues" evidence="1">
    <location>
        <begin position="301"/>
        <end position="321"/>
    </location>
</feature>
<proteinExistence type="predicted"/>
<organism evidence="3 4">
    <name type="scientific">Tsukamurella pseudospumae</name>
    <dbReference type="NCBI Taxonomy" id="239498"/>
    <lineage>
        <taxon>Bacteria</taxon>
        <taxon>Bacillati</taxon>
        <taxon>Actinomycetota</taxon>
        <taxon>Actinomycetes</taxon>
        <taxon>Mycobacteriales</taxon>
        <taxon>Tsukamurellaceae</taxon>
        <taxon>Tsukamurella</taxon>
    </lineage>
</organism>
<name>A0A137YSI6_9ACTN</name>
<evidence type="ECO:0000313" key="4">
    <source>
        <dbReference type="Proteomes" id="UP000070409"/>
    </source>
</evidence>
<gene>
    <name evidence="3" type="ORF">AXK61_09985</name>
</gene>
<keyword evidence="2" id="KW-0732">Signal</keyword>
<feature type="chain" id="PRO_5047435775" evidence="2">
    <location>
        <begin position="30"/>
        <end position="329"/>
    </location>
</feature>
<dbReference type="EMBL" id="LSRE01000050">
    <property type="protein sequence ID" value="KXO88964.1"/>
    <property type="molecule type" value="Genomic_DNA"/>
</dbReference>
<feature type="signal peptide" evidence="2">
    <location>
        <begin position="1"/>
        <end position="29"/>
    </location>
</feature>
<dbReference type="Proteomes" id="UP000070409">
    <property type="component" value="Unassembled WGS sequence"/>
</dbReference>
<dbReference type="RefSeq" id="WP_068747001.1">
    <property type="nucleotide sequence ID" value="NZ_LSRE01000050.1"/>
</dbReference>
<comment type="caution">
    <text evidence="3">The sequence shown here is derived from an EMBL/GenBank/DDBJ whole genome shotgun (WGS) entry which is preliminary data.</text>
</comment>
<protein>
    <submittedName>
        <fullName evidence="3">Uncharacterized protein</fullName>
    </submittedName>
</protein>
<feature type="region of interest" description="Disordered" evidence="1">
    <location>
        <begin position="300"/>
        <end position="329"/>
    </location>
</feature>
<evidence type="ECO:0000313" key="3">
    <source>
        <dbReference type="EMBL" id="KXO88964.1"/>
    </source>
</evidence>
<reference evidence="3 4" key="1">
    <citation type="submission" date="2016-02" db="EMBL/GenBank/DDBJ databases">
        <authorList>
            <person name="Teng J.L."/>
            <person name="Tang Y."/>
            <person name="Huang Y."/>
            <person name="Guo F."/>
            <person name="Wei W."/>
            <person name="Chen J.H."/>
            <person name="Wong S.Y."/>
            <person name="Lau S.K."/>
            <person name="Woo P.C."/>
        </authorList>
    </citation>
    <scope>NUCLEOTIDE SEQUENCE [LARGE SCALE GENOMIC DNA]</scope>
    <source>
        <strain evidence="3 4">JCM 13375</strain>
    </source>
</reference>
<accession>A0A137YSI6</accession>
<dbReference type="Pfam" id="PF19458">
    <property type="entry name" value="DUF5995"/>
    <property type="match status" value="1"/>
</dbReference>